<dbReference type="InterPro" id="IPR001314">
    <property type="entry name" value="Peptidase_S1A"/>
</dbReference>
<comment type="caution">
    <text evidence="11">The sequence shown here is derived from an EMBL/GenBank/DDBJ whole genome shotgun (WGS) entry which is preliminary data.</text>
</comment>
<feature type="signal peptide" evidence="9">
    <location>
        <begin position="1"/>
        <end position="18"/>
    </location>
</feature>
<feature type="chain" id="PRO_5043327961" description="Peptidase S1 domain-containing protein" evidence="9">
    <location>
        <begin position="19"/>
        <end position="255"/>
    </location>
</feature>
<dbReference type="PRINTS" id="PR00722">
    <property type="entry name" value="CHYMOTRYPSIN"/>
</dbReference>
<evidence type="ECO:0000313" key="12">
    <source>
        <dbReference type="Proteomes" id="UP000824782"/>
    </source>
</evidence>
<dbReference type="PROSITE" id="PS50240">
    <property type="entry name" value="TRYPSIN_DOM"/>
    <property type="match status" value="1"/>
</dbReference>
<dbReference type="InterPro" id="IPR001254">
    <property type="entry name" value="Trypsin_dom"/>
</dbReference>
<dbReference type="InterPro" id="IPR018114">
    <property type="entry name" value="TRYPSIN_HIS"/>
</dbReference>
<evidence type="ECO:0000256" key="4">
    <source>
        <dbReference type="ARBA" id="ARBA00022670"/>
    </source>
</evidence>
<dbReference type="InterPro" id="IPR043504">
    <property type="entry name" value="Peptidase_S1_PA_chymotrypsin"/>
</dbReference>
<dbReference type="PANTHER" id="PTHR24264">
    <property type="entry name" value="TRYPSIN-RELATED"/>
    <property type="match status" value="1"/>
</dbReference>
<accession>A0AAV6ZI65</accession>
<name>A0AAV6ZI65_ENGPU</name>
<feature type="domain" description="Peptidase S1" evidence="10">
    <location>
        <begin position="22"/>
        <end position="245"/>
    </location>
</feature>
<protein>
    <recommendedName>
        <fullName evidence="10">Peptidase S1 domain-containing protein</fullName>
    </recommendedName>
</protein>
<keyword evidence="7" id="KW-1015">Disulfide bond</keyword>
<sequence length="255" mass="27935">MLFPLVAALLGSAVKVYSFERIIGGEECVPNSQPWQVAIYFFDKFMCGGVLINESWVLTAAHCNLSNIQIRLGEHNLKIHEGTEQFTYAAKICPHGDYNMTTYNHDIMLLKLASPATVTDYVQTISLCSSDSMEEGANCLISGWGTTTSPEETYPEVLQCLNITVFSDDDCRRFYGDSITENMFCAGVLEGGKDSCQGDSGGPLVCGSQLCGIISWGDPICGQENKPGVYTKVSNYLEWISNVIDTEDPDICRGV</sequence>
<reference evidence="11" key="1">
    <citation type="thesis" date="2020" institute="ProQuest LLC" country="789 East Eisenhower Parkway, Ann Arbor, MI, USA">
        <title>Comparative Genomics and Chromosome Evolution.</title>
        <authorList>
            <person name="Mudd A.B."/>
        </authorList>
    </citation>
    <scope>NUCLEOTIDE SEQUENCE</scope>
    <source>
        <strain evidence="11">237g6f4</strain>
        <tissue evidence="11">Blood</tissue>
    </source>
</reference>
<keyword evidence="4 8" id="KW-0645">Protease</keyword>
<keyword evidence="9" id="KW-0732">Signal</keyword>
<evidence type="ECO:0000256" key="2">
    <source>
        <dbReference type="ARBA" id="ARBA00009228"/>
    </source>
</evidence>
<dbReference type="InterPro" id="IPR009003">
    <property type="entry name" value="Peptidase_S1_PA"/>
</dbReference>
<dbReference type="InterPro" id="IPR033116">
    <property type="entry name" value="TRYPSIN_SER"/>
</dbReference>
<dbReference type="AlphaFoldDB" id="A0AAV6ZI65"/>
<keyword evidence="3" id="KW-0964">Secreted</keyword>
<dbReference type="FunFam" id="2.40.10.10:FF:000021">
    <property type="entry name" value="Kallikrein 1"/>
    <property type="match status" value="1"/>
</dbReference>
<dbReference type="SUPFAM" id="SSF50494">
    <property type="entry name" value="Trypsin-like serine proteases"/>
    <property type="match status" value="1"/>
</dbReference>
<keyword evidence="6 8" id="KW-0720">Serine protease</keyword>
<organism evidence="11 12">
    <name type="scientific">Engystomops pustulosus</name>
    <name type="common">Tungara frog</name>
    <name type="synonym">Physalaemus pustulosus</name>
    <dbReference type="NCBI Taxonomy" id="76066"/>
    <lineage>
        <taxon>Eukaryota</taxon>
        <taxon>Metazoa</taxon>
        <taxon>Chordata</taxon>
        <taxon>Craniata</taxon>
        <taxon>Vertebrata</taxon>
        <taxon>Euteleostomi</taxon>
        <taxon>Amphibia</taxon>
        <taxon>Batrachia</taxon>
        <taxon>Anura</taxon>
        <taxon>Neobatrachia</taxon>
        <taxon>Hyloidea</taxon>
        <taxon>Leptodactylidae</taxon>
        <taxon>Leiuperinae</taxon>
        <taxon>Engystomops</taxon>
    </lineage>
</organism>
<dbReference type="PROSITE" id="PS00134">
    <property type="entry name" value="TRYPSIN_HIS"/>
    <property type="match status" value="1"/>
</dbReference>
<dbReference type="SMART" id="SM00020">
    <property type="entry name" value="Tryp_SPc"/>
    <property type="match status" value="1"/>
</dbReference>
<dbReference type="FunFam" id="2.40.10.10:FF:000010">
    <property type="entry name" value="Kallikrein related peptidase 11"/>
    <property type="match status" value="1"/>
</dbReference>
<dbReference type="GO" id="GO:0005615">
    <property type="term" value="C:extracellular space"/>
    <property type="evidence" value="ECO:0007669"/>
    <property type="project" value="TreeGrafter"/>
</dbReference>
<dbReference type="GO" id="GO:0006508">
    <property type="term" value="P:proteolysis"/>
    <property type="evidence" value="ECO:0007669"/>
    <property type="project" value="UniProtKB-KW"/>
</dbReference>
<keyword evidence="12" id="KW-1185">Reference proteome</keyword>
<dbReference type="PROSITE" id="PS00135">
    <property type="entry name" value="TRYPSIN_SER"/>
    <property type="match status" value="1"/>
</dbReference>
<evidence type="ECO:0000256" key="7">
    <source>
        <dbReference type="ARBA" id="ARBA00023157"/>
    </source>
</evidence>
<dbReference type="Pfam" id="PF00089">
    <property type="entry name" value="Trypsin"/>
    <property type="match status" value="1"/>
</dbReference>
<dbReference type="Proteomes" id="UP000824782">
    <property type="component" value="Unassembled WGS sequence"/>
</dbReference>
<dbReference type="PANTHER" id="PTHR24264:SF15">
    <property type="entry name" value="RIKEN CDNA 2210010C04 GENE"/>
    <property type="match status" value="1"/>
</dbReference>
<dbReference type="InterPro" id="IPR050127">
    <property type="entry name" value="Serine_Proteases_S1"/>
</dbReference>
<keyword evidence="5 8" id="KW-0378">Hydrolase</keyword>
<comment type="subcellular location">
    <subcellularLocation>
        <location evidence="1">Secreted</location>
    </subcellularLocation>
</comment>
<evidence type="ECO:0000256" key="3">
    <source>
        <dbReference type="ARBA" id="ARBA00022525"/>
    </source>
</evidence>
<evidence type="ECO:0000256" key="6">
    <source>
        <dbReference type="ARBA" id="ARBA00022825"/>
    </source>
</evidence>
<evidence type="ECO:0000256" key="1">
    <source>
        <dbReference type="ARBA" id="ARBA00004613"/>
    </source>
</evidence>
<evidence type="ECO:0000313" key="11">
    <source>
        <dbReference type="EMBL" id="KAG8549129.1"/>
    </source>
</evidence>
<gene>
    <name evidence="11" type="ORF">GDO81_022546</name>
</gene>
<dbReference type="EMBL" id="WNYA01000241">
    <property type="protein sequence ID" value="KAG8549129.1"/>
    <property type="molecule type" value="Genomic_DNA"/>
</dbReference>
<proteinExistence type="inferred from homology"/>
<evidence type="ECO:0000256" key="5">
    <source>
        <dbReference type="ARBA" id="ARBA00022801"/>
    </source>
</evidence>
<evidence type="ECO:0000256" key="8">
    <source>
        <dbReference type="RuleBase" id="RU363034"/>
    </source>
</evidence>
<comment type="similarity">
    <text evidence="2">Belongs to the peptidase S1 family. Snake venom subfamily.</text>
</comment>
<dbReference type="CDD" id="cd00190">
    <property type="entry name" value="Tryp_SPc"/>
    <property type="match status" value="1"/>
</dbReference>
<dbReference type="GO" id="GO:0004252">
    <property type="term" value="F:serine-type endopeptidase activity"/>
    <property type="evidence" value="ECO:0007669"/>
    <property type="project" value="InterPro"/>
</dbReference>
<dbReference type="Gene3D" id="2.40.10.10">
    <property type="entry name" value="Trypsin-like serine proteases"/>
    <property type="match status" value="2"/>
</dbReference>
<evidence type="ECO:0000259" key="10">
    <source>
        <dbReference type="PROSITE" id="PS50240"/>
    </source>
</evidence>
<evidence type="ECO:0000256" key="9">
    <source>
        <dbReference type="SAM" id="SignalP"/>
    </source>
</evidence>